<dbReference type="Pfam" id="PF08560">
    <property type="entry name" value="DUF1757"/>
    <property type="match status" value="1"/>
</dbReference>
<proteinExistence type="predicted"/>
<dbReference type="InterPro" id="IPR013869">
    <property type="entry name" value="DUF1757"/>
</dbReference>
<dbReference type="Proteomes" id="UP000799766">
    <property type="component" value="Unassembled WGS sequence"/>
</dbReference>
<evidence type="ECO:0000313" key="3">
    <source>
        <dbReference type="Proteomes" id="UP000799766"/>
    </source>
</evidence>
<gene>
    <name evidence="2" type="ORF">BDY21DRAFT_266157</name>
</gene>
<reference evidence="2" key="1">
    <citation type="journal article" date="2020" name="Stud. Mycol.">
        <title>101 Dothideomycetes genomes: a test case for predicting lifestyles and emergence of pathogens.</title>
        <authorList>
            <person name="Haridas S."/>
            <person name="Albert R."/>
            <person name="Binder M."/>
            <person name="Bloem J."/>
            <person name="Labutti K."/>
            <person name="Salamov A."/>
            <person name="Andreopoulos B."/>
            <person name="Baker S."/>
            <person name="Barry K."/>
            <person name="Bills G."/>
            <person name="Bluhm B."/>
            <person name="Cannon C."/>
            <person name="Castanera R."/>
            <person name="Culley D."/>
            <person name="Daum C."/>
            <person name="Ezra D."/>
            <person name="Gonzalez J."/>
            <person name="Henrissat B."/>
            <person name="Kuo A."/>
            <person name="Liang C."/>
            <person name="Lipzen A."/>
            <person name="Lutzoni F."/>
            <person name="Magnuson J."/>
            <person name="Mondo S."/>
            <person name="Nolan M."/>
            <person name="Ohm R."/>
            <person name="Pangilinan J."/>
            <person name="Park H.-J."/>
            <person name="Ramirez L."/>
            <person name="Alfaro M."/>
            <person name="Sun H."/>
            <person name="Tritt A."/>
            <person name="Yoshinaga Y."/>
            <person name="Zwiers L.-H."/>
            <person name="Turgeon B."/>
            <person name="Goodwin S."/>
            <person name="Spatafora J."/>
            <person name="Crous P."/>
            <person name="Grigoriev I."/>
        </authorList>
    </citation>
    <scope>NUCLEOTIDE SEQUENCE</scope>
    <source>
        <strain evidence="2">ATCC 16933</strain>
    </source>
</reference>
<keyword evidence="1" id="KW-0472">Membrane</keyword>
<feature type="non-terminal residue" evidence="2">
    <location>
        <position position="125"/>
    </location>
</feature>
<keyword evidence="1" id="KW-1133">Transmembrane helix</keyword>
<keyword evidence="3" id="KW-1185">Reference proteome</keyword>
<feature type="transmembrane region" description="Helical" evidence="1">
    <location>
        <begin position="64"/>
        <end position="84"/>
    </location>
</feature>
<accession>A0A6A6NNC1</accession>
<dbReference type="PANTHER" id="PTHR38636">
    <property type="entry name" value="PROTEIN CBG20488"/>
    <property type="match status" value="1"/>
</dbReference>
<dbReference type="AlphaFoldDB" id="A0A6A6NNC1"/>
<keyword evidence="1" id="KW-0812">Transmembrane</keyword>
<dbReference type="PANTHER" id="PTHR38636:SF1">
    <property type="entry name" value="CHLORIDE CHANNEL PROTEIN CLC-D"/>
    <property type="match status" value="1"/>
</dbReference>
<feature type="transmembrane region" description="Helical" evidence="1">
    <location>
        <begin position="28"/>
        <end position="52"/>
    </location>
</feature>
<sequence>MTSLFPHAAYEEDQPYARAILTTHVLRATFFLGSALGLASGTLTHLTLRFLGRPGASSPFLPRLVAHAGRGAVIGPAVGLLALAGRMRAREPIEWQDRAWRLQENAGQVRADRWTLGGAAVGAAA</sequence>
<dbReference type="OrthoDB" id="544298at2759"/>
<organism evidence="2 3">
    <name type="scientific">Lineolata rhizophorae</name>
    <dbReference type="NCBI Taxonomy" id="578093"/>
    <lineage>
        <taxon>Eukaryota</taxon>
        <taxon>Fungi</taxon>
        <taxon>Dikarya</taxon>
        <taxon>Ascomycota</taxon>
        <taxon>Pezizomycotina</taxon>
        <taxon>Dothideomycetes</taxon>
        <taxon>Dothideomycetes incertae sedis</taxon>
        <taxon>Lineolatales</taxon>
        <taxon>Lineolataceae</taxon>
        <taxon>Lineolata</taxon>
    </lineage>
</organism>
<dbReference type="EMBL" id="MU001699">
    <property type="protein sequence ID" value="KAF2453149.1"/>
    <property type="molecule type" value="Genomic_DNA"/>
</dbReference>
<evidence type="ECO:0000313" key="2">
    <source>
        <dbReference type="EMBL" id="KAF2453149.1"/>
    </source>
</evidence>
<name>A0A6A6NNC1_9PEZI</name>
<evidence type="ECO:0000256" key="1">
    <source>
        <dbReference type="SAM" id="Phobius"/>
    </source>
</evidence>
<protein>
    <submittedName>
        <fullName evidence="2">Uncharacterized protein</fullName>
    </submittedName>
</protein>